<sequence length="194" mass="22240">MELSCNKTFLKKVSDILTIQIKNQITRLSDNNTDSSIKRKRPFDDITNTDTPVVEASGAESQGMDDTFILKEIDLLLGYTLILKQWYLGILQKSGKNSAEEEYLACKVIKKGVSDAEQQSLRILDYVESHTLKKLELSSSLTSQGKKDDLFQQKKRTLDTIDMIYNIKIKHMMKEIITIYTEFYDIAVKLCRGK</sequence>
<gene>
    <name evidence="1" type="primary">ABSGL_05864.1 scaffold 7570</name>
</gene>
<organism evidence="1">
    <name type="scientific">Absidia glauca</name>
    <name type="common">Pin mould</name>
    <dbReference type="NCBI Taxonomy" id="4829"/>
    <lineage>
        <taxon>Eukaryota</taxon>
        <taxon>Fungi</taxon>
        <taxon>Fungi incertae sedis</taxon>
        <taxon>Mucoromycota</taxon>
        <taxon>Mucoromycotina</taxon>
        <taxon>Mucoromycetes</taxon>
        <taxon>Mucorales</taxon>
        <taxon>Cunninghamellaceae</taxon>
        <taxon>Absidia</taxon>
    </lineage>
</organism>
<evidence type="ECO:0000313" key="1">
    <source>
        <dbReference type="EMBL" id="SAM00187.1"/>
    </source>
</evidence>
<dbReference type="AlphaFoldDB" id="A0A168NB57"/>
<reference evidence="1" key="1">
    <citation type="submission" date="2016-04" db="EMBL/GenBank/DDBJ databases">
        <authorList>
            <person name="Evans L.H."/>
            <person name="Alamgir A."/>
            <person name="Owens N."/>
            <person name="Weber N.D."/>
            <person name="Virtaneva K."/>
            <person name="Barbian K."/>
            <person name="Babar A."/>
            <person name="Rosenke K."/>
        </authorList>
    </citation>
    <scope>NUCLEOTIDE SEQUENCE [LARGE SCALE GENOMIC DNA]</scope>
    <source>
        <strain evidence="1">CBS 101.48</strain>
    </source>
</reference>
<dbReference type="InParanoid" id="A0A168NB57"/>
<proteinExistence type="predicted"/>
<keyword evidence="2" id="KW-1185">Reference proteome</keyword>
<protein>
    <recommendedName>
        <fullName evidence="3">Proteasome activator PA28 C-terminal domain-containing protein</fullName>
    </recommendedName>
</protein>
<dbReference type="OrthoDB" id="2285644at2759"/>
<evidence type="ECO:0000313" key="2">
    <source>
        <dbReference type="Proteomes" id="UP000078561"/>
    </source>
</evidence>
<accession>A0A168NB57</accession>
<dbReference type="EMBL" id="LT553165">
    <property type="protein sequence ID" value="SAM00187.1"/>
    <property type="molecule type" value="Genomic_DNA"/>
</dbReference>
<dbReference type="Proteomes" id="UP000078561">
    <property type="component" value="Unassembled WGS sequence"/>
</dbReference>
<evidence type="ECO:0008006" key="3">
    <source>
        <dbReference type="Google" id="ProtNLM"/>
    </source>
</evidence>
<name>A0A168NB57_ABSGL</name>